<dbReference type="AlphaFoldDB" id="A0A2P6MP03"/>
<organism evidence="2 3">
    <name type="scientific">Planoprotostelium fungivorum</name>
    <dbReference type="NCBI Taxonomy" id="1890364"/>
    <lineage>
        <taxon>Eukaryota</taxon>
        <taxon>Amoebozoa</taxon>
        <taxon>Evosea</taxon>
        <taxon>Variosea</taxon>
        <taxon>Cavosteliida</taxon>
        <taxon>Cavosteliaceae</taxon>
        <taxon>Planoprotostelium</taxon>
    </lineage>
</organism>
<keyword evidence="3" id="KW-1185">Reference proteome</keyword>
<proteinExistence type="predicted"/>
<dbReference type="InParanoid" id="A0A2P6MP03"/>
<evidence type="ECO:0000313" key="3">
    <source>
        <dbReference type="Proteomes" id="UP000241769"/>
    </source>
</evidence>
<feature type="region of interest" description="Disordered" evidence="1">
    <location>
        <begin position="85"/>
        <end position="110"/>
    </location>
</feature>
<feature type="non-terminal residue" evidence="2">
    <location>
        <position position="1"/>
    </location>
</feature>
<protein>
    <submittedName>
        <fullName evidence="2">Uncharacterized protein</fullName>
    </submittedName>
</protein>
<evidence type="ECO:0000313" key="2">
    <source>
        <dbReference type="EMBL" id="PRP73448.1"/>
    </source>
</evidence>
<sequence length="304" mass="34479">NELEQKAMEVSPVLATQPILARLFHGGLLDIIKSSSINHFPVGGFTTVAAAYKWAWEAERCITQFKPLTGSNHTNTNPTVAVVERPRTSTNNNHGPAHGTGGREDRNGGTKDLQRHKNLCLCLVSHFSDLSRQKIACLGLCLVLPFLSRKTKTSCRANQHYHIPSDVATTTLNTKCEPILNKSHDSMQQLLSLSRLDNFPQKVMRTISENFCRANQHYHIPSDVATTTLNTKCEPILNKSHDSMQVVAEMRQWIYFSGTWIEITDCYGGPPLHIRWAQLERESWMKIQWPSYDIPARFEMLQQR</sequence>
<comment type="caution">
    <text evidence="2">The sequence shown here is derived from an EMBL/GenBank/DDBJ whole genome shotgun (WGS) entry which is preliminary data.</text>
</comment>
<dbReference type="Proteomes" id="UP000241769">
    <property type="component" value="Unassembled WGS sequence"/>
</dbReference>
<reference evidence="2 3" key="1">
    <citation type="journal article" date="2018" name="Genome Biol. Evol.">
        <title>Multiple Roots of Fruiting Body Formation in Amoebozoa.</title>
        <authorList>
            <person name="Hillmann F."/>
            <person name="Forbes G."/>
            <person name="Novohradska S."/>
            <person name="Ferling I."/>
            <person name="Riege K."/>
            <person name="Groth M."/>
            <person name="Westermann M."/>
            <person name="Marz M."/>
            <person name="Spaller T."/>
            <person name="Winckler T."/>
            <person name="Schaap P."/>
            <person name="Glockner G."/>
        </authorList>
    </citation>
    <scope>NUCLEOTIDE SEQUENCE [LARGE SCALE GENOMIC DNA]</scope>
    <source>
        <strain evidence="2 3">Jena</strain>
    </source>
</reference>
<gene>
    <name evidence="2" type="ORF">PROFUN_16635</name>
</gene>
<accession>A0A2P6MP03</accession>
<name>A0A2P6MP03_9EUKA</name>
<evidence type="ECO:0000256" key="1">
    <source>
        <dbReference type="SAM" id="MobiDB-lite"/>
    </source>
</evidence>
<dbReference type="EMBL" id="MDYQ01000603">
    <property type="protein sequence ID" value="PRP73448.1"/>
    <property type="molecule type" value="Genomic_DNA"/>
</dbReference>
<feature type="compositionally biased region" description="Basic and acidic residues" evidence="1">
    <location>
        <begin position="101"/>
        <end position="110"/>
    </location>
</feature>